<accession>A0A0R1W1K2</accession>
<dbReference type="AlphaFoldDB" id="A0A0R1W1K2"/>
<gene>
    <name evidence="2" type="ORF">FD41_GL000278</name>
</gene>
<comment type="caution">
    <text evidence="2">The sequence shown here is derived from an EMBL/GenBank/DDBJ whole genome shotgun (WGS) entry which is preliminary data.</text>
</comment>
<name>A0A0R1W1K2_9LACO</name>
<proteinExistence type="predicted"/>
<protein>
    <submittedName>
        <fullName evidence="2">Surface layer protein SlpC</fullName>
    </submittedName>
</protein>
<feature type="region of interest" description="Disordered" evidence="1">
    <location>
        <begin position="230"/>
        <end position="269"/>
    </location>
</feature>
<dbReference type="EMBL" id="AZFY01000087">
    <property type="protein sequence ID" value="KRM08204.1"/>
    <property type="molecule type" value="Genomic_DNA"/>
</dbReference>
<dbReference type="Proteomes" id="UP000051966">
    <property type="component" value="Unassembled WGS sequence"/>
</dbReference>
<organism evidence="2 3">
    <name type="scientific">Lentilactobacillus farraginis DSM 18382 = JCM 14108</name>
    <dbReference type="NCBI Taxonomy" id="1423743"/>
    <lineage>
        <taxon>Bacteria</taxon>
        <taxon>Bacillati</taxon>
        <taxon>Bacillota</taxon>
        <taxon>Bacilli</taxon>
        <taxon>Lactobacillales</taxon>
        <taxon>Lactobacillaceae</taxon>
        <taxon>Lentilactobacillus</taxon>
    </lineage>
</organism>
<sequence>MKQVRTGVLAILGVTIGGVMMLSTHSIKSAAKTRIISHQALKTRANTRNVEPTGKAGLYSKPSALQGEKQLLSKKAMKQMDRSEDPGDYFRAYRMAKTNTNSVYYKVVSFDGRYRGWVYGGKKVNRFAKGLHRADTYDEVPLSTVEKTAAYYFTDPGTKHVTWRAPYGTTYKPAKAVLSTMPYAKDTLTLKSAVKREKGDDVYYYVGNARHPEMNGWIYSKAVAVKKDVDQSESTSSSTGKPVEPASPGSNAVQPAPNSPGSSGGGTITLTGLFSHTDASVLKNAVSPETDQAIVSKVQKQYREAVIANLPEPFHYDSSMSLAELSKKLGHGQHFTLDNGRRYVVVVNPASRTLVTLVPQSQVKWLDVQTAVSGLDSGLLGMLLNDDLKKQVQSAANLYYKLNYLGSLVILSPMSDKTVKQLLGDGRQLKINIESFFEELPITVRFDIGVTIKRDANGISAVTVDLKLDPDSLKVPAPANPAKCRLDIDVSRLELNFWEVPLAKGAIKLFYPMRYPYYDKIAQEMSPDKIKRVLGNGKTITINQSGIKANLTMAVDVSQEAGLSKSVTVKVTADKLAENK</sequence>
<keyword evidence="3" id="KW-1185">Reference proteome</keyword>
<evidence type="ECO:0000256" key="1">
    <source>
        <dbReference type="SAM" id="MobiDB-lite"/>
    </source>
</evidence>
<dbReference type="RefSeq" id="WP_156654938.1">
    <property type="nucleotide sequence ID" value="NZ_AZFY01000087.1"/>
</dbReference>
<dbReference type="PATRIC" id="fig|1423743.5.peg.293"/>
<evidence type="ECO:0000313" key="3">
    <source>
        <dbReference type="Proteomes" id="UP000051966"/>
    </source>
</evidence>
<evidence type="ECO:0000313" key="2">
    <source>
        <dbReference type="EMBL" id="KRM08204.1"/>
    </source>
</evidence>
<dbReference type="OrthoDB" id="2329257at2"/>
<reference evidence="2 3" key="1">
    <citation type="journal article" date="2015" name="Genome Announc.">
        <title>Expanding the biotechnology potential of lactobacilli through comparative genomics of 213 strains and associated genera.</title>
        <authorList>
            <person name="Sun Z."/>
            <person name="Harris H.M."/>
            <person name="McCann A."/>
            <person name="Guo C."/>
            <person name="Argimon S."/>
            <person name="Zhang W."/>
            <person name="Yang X."/>
            <person name="Jeffery I.B."/>
            <person name="Cooney J.C."/>
            <person name="Kagawa T.F."/>
            <person name="Liu W."/>
            <person name="Song Y."/>
            <person name="Salvetti E."/>
            <person name="Wrobel A."/>
            <person name="Rasinkangas P."/>
            <person name="Parkhill J."/>
            <person name="Rea M.C."/>
            <person name="O'Sullivan O."/>
            <person name="Ritari J."/>
            <person name="Douillard F.P."/>
            <person name="Paul Ross R."/>
            <person name="Yang R."/>
            <person name="Briner A.E."/>
            <person name="Felis G.E."/>
            <person name="de Vos W.M."/>
            <person name="Barrangou R."/>
            <person name="Klaenhammer T.R."/>
            <person name="Caufield P.W."/>
            <person name="Cui Y."/>
            <person name="Zhang H."/>
            <person name="O'Toole P.W."/>
        </authorList>
    </citation>
    <scope>NUCLEOTIDE SEQUENCE [LARGE SCALE GENOMIC DNA]</scope>
    <source>
        <strain evidence="2 3">DSM 18382</strain>
    </source>
</reference>